<keyword evidence="3" id="KW-1185">Reference proteome</keyword>
<feature type="compositionally biased region" description="Gly residues" evidence="1">
    <location>
        <begin position="421"/>
        <end position="439"/>
    </location>
</feature>
<reference evidence="2 3" key="1">
    <citation type="submission" date="2019-12" db="EMBL/GenBank/DDBJ databases">
        <authorList>
            <person name="Floudas D."/>
            <person name="Bentzer J."/>
            <person name="Ahren D."/>
            <person name="Johansson T."/>
            <person name="Persson P."/>
            <person name="Tunlid A."/>
        </authorList>
    </citation>
    <scope>NUCLEOTIDE SEQUENCE [LARGE SCALE GENOMIC DNA]</scope>
    <source>
        <strain evidence="2 3">CBS 102.39</strain>
    </source>
</reference>
<sequence length="668" mass="73320">MATETLPPVPVPVPVLAPSSIEPEPVKKPKGDFLLTFPPFPPPPEGVKILPFKEFKERGIRVDPGPDDEEVDGLGIPTVPMIIRHNTDVCKSNTSRKRKAAEQLARKRDGLPFKKLPWYEEWEETEVIRFAIGFNPNSSGADRLHAAANDFTTGRKWPANYASETGPKYIWEKFQRYIGLTVLVPEGKKSKKKKQKIALQMMENVDPSDDELEMEEEMKIPAGANADALMDEPEEDEEEETPAVFLDKQLSAQKSLADSELKTQNFLDDPDRSIRIFMSSYARTMGYIWSDVNNNCLARVLDFFIKFLIRSKVLPEIERPLRRSLESIASGIKELPNNSKVAKVLPDQFHSGCSGCWGKREKSYFTIAVGPLSDDEGSPEDKPAENAQAAETDAASDGKGETTWGSTEPGTGWGAAASGEAGVGWGTSNGTTNGWGSGQIEGWDAAEPLIVDASDTAQQSTFEEQVEWEPVQVPSLTTFLGPTAFPLTHTPGVVERSMRRVKAIIPPSSNPPKSSPQADDAYEPDADAVEVELDKLFAKVVLEPMPLNWDVNEDTSYGQPTIIDGDTLEQDRDLAPPAQATADAASGAGPKQHDPLTDEITLLVEPEHSSLLSVGMALGGTYVQIARQSGAAKKKKKGKSKSKRTIPNYWYLENLIEVLPTFWTIDSA</sequence>
<gene>
    <name evidence="2" type="ORF">D9613_004858</name>
</gene>
<comment type="caution">
    <text evidence="2">The sequence shown here is derived from an EMBL/GenBank/DDBJ whole genome shotgun (WGS) entry which is preliminary data.</text>
</comment>
<evidence type="ECO:0000313" key="2">
    <source>
        <dbReference type="EMBL" id="KAF4619639.1"/>
    </source>
</evidence>
<protein>
    <submittedName>
        <fullName evidence="2">Uncharacterized protein</fullName>
    </submittedName>
</protein>
<feature type="region of interest" description="Disordered" evidence="1">
    <location>
        <begin position="1"/>
        <end position="24"/>
    </location>
</feature>
<evidence type="ECO:0000256" key="1">
    <source>
        <dbReference type="SAM" id="MobiDB-lite"/>
    </source>
</evidence>
<organism evidence="2 3">
    <name type="scientific">Agrocybe pediades</name>
    <dbReference type="NCBI Taxonomy" id="84607"/>
    <lineage>
        <taxon>Eukaryota</taxon>
        <taxon>Fungi</taxon>
        <taxon>Dikarya</taxon>
        <taxon>Basidiomycota</taxon>
        <taxon>Agaricomycotina</taxon>
        <taxon>Agaricomycetes</taxon>
        <taxon>Agaricomycetidae</taxon>
        <taxon>Agaricales</taxon>
        <taxon>Agaricineae</taxon>
        <taxon>Strophariaceae</taxon>
        <taxon>Agrocybe</taxon>
    </lineage>
</organism>
<dbReference type="AlphaFoldDB" id="A0A8H4QXZ4"/>
<proteinExistence type="predicted"/>
<feature type="compositionally biased region" description="Low complexity" evidence="1">
    <location>
        <begin position="385"/>
        <end position="395"/>
    </location>
</feature>
<dbReference type="Proteomes" id="UP000521872">
    <property type="component" value="Unassembled WGS sequence"/>
</dbReference>
<evidence type="ECO:0000313" key="3">
    <source>
        <dbReference type="Proteomes" id="UP000521872"/>
    </source>
</evidence>
<accession>A0A8H4QXZ4</accession>
<name>A0A8H4QXZ4_9AGAR</name>
<feature type="region of interest" description="Disordered" evidence="1">
    <location>
        <begin position="370"/>
        <end position="440"/>
    </location>
</feature>
<dbReference type="EMBL" id="JAACJL010000016">
    <property type="protein sequence ID" value="KAF4619639.1"/>
    <property type="molecule type" value="Genomic_DNA"/>
</dbReference>
<feature type="region of interest" description="Disordered" evidence="1">
    <location>
        <begin position="504"/>
        <end position="523"/>
    </location>
</feature>